<organism evidence="1 2">
    <name type="scientific">Aristaeella lactis</name>
    <dbReference type="NCBI Taxonomy" id="3046383"/>
    <lineage>
        <taxon>Bacteria</taxon>
        <taxon>Bacillati</taxon>
        <taxon>Bacillota</taxon>
        <taxon>Clostridia</taxon>
        <taxon>Eubacteriales</taxon>
        <taxon>Aristaeellaceae</taxon>
        <taxon>Aristaeella</taxon>
    </lineage>
</organism>
<name>A0AC61PLS2_9FIRM</name>
<dbReference type="Proteomes" id="UP000192328">
    <property type="component" value="Unassembled WGS sequence"/>
</dbReference>
<dbReference type="EMBL" id="FWXZ01000003">
    <property type="protein sequence ID" value="SMC65368.1"/>
    <property type="molecule type" value="Genomic_DNA"/>
</dbReference>
<sequence length="343" mass="38699">MSVTIRDVAQYCGVSVSTVSRVLNGYTDISEETAEKVYAAIKKLDFVPSNTARMLSKKKTKIIGLTIPDIKDPFFSENASGAEKLLQENGYEIFYGNMERSAEKLLNFLQQARQMRFDGLIITPDEWTEELLDTIQKLPMPVVALRRRPPQSSGVPYVDNDHYKGAMEMMSYLSDLGHTKIAHIVLPTAIGEIRREAYYDFCRIRGIDIRDVRVNLRANKLDEAKENGYQAMKIIHEKYPDTTAVFAGTDQLAIGAMVYLREKGLMVPKDISICGANDMDYSSLPWFDLTTTSLNRMEMGRAAAQMLLDIIEKRQTHPENLLLGTTIIVRGSTRSIKPKNKGK</sequence>
<proteinExistence type="predicted"/>
<comment type="caution">
    <text evidence="1">The sequence shown here is derived from an EMBL/GenBank/DDBJ whole genome shotgun (WGS) entry which is preliminary data.</text>
</comment>
<reference evidence="1" key="1">
    <citation type="submission" date="2017-04" db="EMBL/GenBank/DDBJ databases">
        <authorList>
            <person name="Varghese N."/>
            <person name="Submissions S."/>
        </authorList>
    </citation>
    <scope>NUCLEOTIDE SEQUENCE</scope>
    <source>
        <strain evidence="1">WTE2008</strain>
    </source>
</reference>
<evidence type="ECO:0000313" key="2">
    <source>
        <dbReference type="Proteomes" id="UP000192328"/>
    </source>
</evidence>
<evidence type="ECO:0000313" key="1">
    <source>
        <dbReference type="EMBL" id="SMC65368.1"/>
    </source>
</evidence>
<keyword evidence="2" id="KW-1185">Reference proteome</keyword>
<protein>
    <submittedName>
        <fullName evidence="1">Transcriptional regulator, LacI family</fullName>
    </submittedName>
</protein>
<gene>
    <name evidence="1" type="ORF">SAMN06297397_1788</name>
</gene>
<accession>A0AC61PLS2</accession>